<reference evidence="1" key="1">
    <citation type="journal article" date="2014" name="Int. J. Syst. Evol. Microbiol.">
        <title>Complete genome sequence of Corynebacterium casei LMG S-19264T (=DSM 44701T), isolated from a smear-ripened cheese.</title>
        <authorList>
            <consortium name="US DOE Joint Genome Institute (JGI-PGF)"/>
            <person name="Walter F."/>
            <person name="Albersmeier A."/>
            <person name="Kalinowski J."/>
            <person name="Ruckert C."/>
        </authorList>
    </citation>
    <scope>NUCLEOTIDE SEQUENCE</scope>
    <source>
        <strain evidence="1">VKM Ac-1940</strain>
    </source>
</reference>
<evidence type="ECO:0000313" key="2">
    <source>
        <dbReference type="Proteomes" id="UP001142291"/>
    </source>
</evidence>
<keyword evidence="2" id="KW-1185">Reference proteome</keyword>
<dbReference type="AlphaFoldDB" id="A0A9W6HLA6"/>
<proteinExistence type="predicted"/>
<protein>
    <submittedName>
        <fullName evidence="1">Uncharacterized protein</fullName>
    </submittedName>
</protein>
<comment type="caution">
    <text evidence="1">The sequence shown here is derived from an EMBL/GenBank/DDBJ whole genome shotgun (WGS) entry which is preliminary data.</text>
</comment>
<dbReference type="EMBL" id="BSER01000007">
    <property type="protein sequence ID" value="GLJ94932.1"/>
    <property type="molecule type" value="Genomic_DNA"/>
</dbReference>
<organism evidence="1 2">
    <name type="scientific">Microbacterium dextranolyticum</name>
    <dbReference type="NCBI Taxonomy" id="36806"/>
    <lineage>
        <taxon>Bacteria</taxon>
        <taxon>Bacillati</taxon>
        <taxon>Actinomycetota</taxon>
        <taxon>Actinomycetes</taxon>
        <taxon>Micrococcales</taxon>
        <taxon>Microbacteriaceae</taxon>
        <taxon>Microbacterium</taxon>
    </lineage>
</organism>
<reference evidence="1" key="2">
    <citation type="submission" date="2023-01" db="EMBL/GenBank/DDBJ databases">
        <authorList>
            <person name="Sun Q."/>
            <person name="Evtushenko L."/>
        </authorList>
    </citation>
    <scope>NUCLEOTIDE SEQUENCE</scope>
    <source>
        <strain evidence="1">VKM Ac-1940</strain>
    </source>
</reference>
<dbReference type="Proteomes" id="UP001142291">
    <property type="component" value="Unassembled WGS sequence"/>
</dbReference>
<name>A0A9W6HLA6_9MICO</name>
<sequence>MAASATGGGTFEPDMFVSTPYELSGDKRSLLFGRSIYKTVTSTTHPSPFPGVTVRTRILVPATLVLALTGAMLTACSGSAGPASSSPGSQSTADACASVVSSVSDATGRLRTLDTSDPSASGAALRDVADRLGSAADALHNADVSALISPLRTGFDDASTALQGLAVGDLAQLPALERATSGIQTALTRFAEVCGAP</sequence>
<evidence type="ECO:0000313" key="1">
    <source>
        <dbReference type="EMBL" id="GLJ94932.1"/>
    </source>
</evidence>
<accession>A0A9W6HLA6</accession>
<gene>
    <name evidence="1" type="ORF">GCM10017591_09940</name>
</gene>